<evidence type="ECO:0000256" key="1">
    <source>
        <dbReference type="ARBA" id="ARBA00023054"/>
    </source>
</evidence>
<protein>
    <submittedName>
        <fullName evidence="4">MATH domain and coiled-coil domain-containing protein At3g58280-like isoform X2</fullName>
    </submittedName>
</protein>
<gene>
    <name evidence="4" type="primary">LOC104784149</name>
</gene>
<dbReference type="InterPro" id="IPR002083">
    <property type="entry name" value="MATH/TRAF_dom"/>
</dbReference>
<name>A0ABM1RLQ5_CAMSA</name>
<dbReference type="SMART" id="SM00061">
    <property type="entry name" value="MATH"/>
    <property type="match status" value="1"/>
</dbReference>
<organism evidence="3 4">
    <name type="scientific">Camelina sativa</name>
    <name type="common">False flax</name>
    <name type="synonym">Myagrum sativum</name>
    <dbReference type="NCBI Taxonomy" id="90675"/>
    <lineage>
        <taxon>Eukaryota</taxon>
        <taxon>Viridiplantae</taxon>
        <taxon>Streptophyta</taxon>
        <taxon>Embryophyta</taxon>
        <taxon>Tracheophyta</taxon>
        <taxon>Spermatophyta</taxon>
        <taxon>Magnoliopsida</taxon>
        <taxon>eudicotyledons</taxon>
        <taxon>Gunneridae</taxon>
        <taxon>Pentapetalae</taxon>
        <taxon>rosids</taxon>
        <taxon>malvids</taxon>
        <taxon>Brassicales</taxon>
        <taxon>Brassicaceae</taxon>
        <taxon>Camelineae</taxon>
        <taxon>Camelina</taxon>
    </lineage>
</organism>
<dbReference type="RefSeq" id="XP_019099943.1">
    <property type="nucleotide sequence ID" value="XM_019244398.1"/>
</dbReference>
<keyword evidence="1" id="KW-0175">Coiled coil</keyword>
<dbReference type="InterPro" id="IPR050804">
    <property type="entry name" value="MCC"/>
</dbReference>
<dbReference type="InterPro" id="IPR008974">
    <property type="entry name" value="TRAF-like"/>
</dbReference>
<dbReference type="PROSITE" id="PS50144">
    <property type="entry name" value="MATH"/>
    <property type="match status" value="1"/>
</dbReference>
<dbReference type="GeneID" id="104784149"/>
<dbReference type="Pfam" id="PF22486">
    <property type="entry name" value="MATH_2"/>
    <property type="match status" value="1"/>
</dbReference>
<feature type="domain" description="MATH" evidence="2">
    <location>
        <begin position="9"/>
        <end position="168"/>
    </location>
</feature>
<evidence type="ECO:0000313" key="3">
    <source>
        <dbReference type="Proteomes" id="UP000694864"/>
    </source>
</evidence>
<evidence type="ECO:0000259" key="2">
    <source>
        <dbReference type="PROSITE" id="PS50144"/>
    </source>
</evidence>
<reference evidence="4" key="2">
    <citation type="submission" date="2025-08" db="UniProtKB">
        <authorList>
            <consortium name="RefSeq"/>
        </authorList>
    </citation>
    <scope>IDENTIFICATION</scope>
    <source>
        <tissue evidence="4">Leaf</tissue>
    </source>
</reference>
<accession>A0ABM1RLQ5</accession>
<dbReference type="PANTHER" id="PTHR46236">
    <property type="entry name" value="TRAF-LIKE SUPERFAMILY PROTEIN"/>
    <property type="match status" value="1"/>
</dbReference>
<dbReference type="Gene3D" id="2.60.210.10">
    <property type="entry name" value="Apoptosis, Tumor Necrosis Factor Receptor Associated Protein 2, Chain A"/>
    <property type="match status" value="1"/>
</dbReference>
<keyword evidence="3" id="KW-1185">Reference proteome</keyword>
<dbReference type="SUPFAM" id="SSF49599">
    <property type="entry name" value="TRAF domain-like"/>
    <property type="match status" value="1"/>
</dbReference>
<reference evidence="3" key="1">
    <citation type="journal article" date="2014" name="Nat. Commun.">
        <title>The emerging biofuel crop Camelina sativa retains a highly undifferentiated hexaploid genome structure.</title>
        <authorList>
            <person name="Kagale S."/>
            <person name="Koh C."/>
            <person name="Nixon J."/>
            <person name="Bollina V."/>
            <person name="Clarke W.E."/>
            <person name="Tuteja R."/>
            <person name="Spillane C."/>
            <person name="Robinson S.J."/>
            <person name="Links M.G."/>
            <person name="Clarke C."/>
            <person name="Higgins E.E."/>
            <person name="Huebert T."/>
            <person name="Sharpe A.G."/>
            <person name="Parkin I.A."/>
        </authorList>
    </citation>
    <scope>NUCLEOTIDE SEQUENCE [LARGE SCALE GENOMIC DNA]</scope>
    <source>
        <strain evidence="3">cv. DH55</strain>
    </source>
</reference>
<dbReference type="Proteomes" id="UP000694864">
    <property type="component" value="Chromosome 4"/>
</dbReference>
<dbReference type="CDD" id="cd00121">
    <property type="entry name" value="MATH"/>
    <property type="match status" value="1"/>
</dbReference>
<sequence length="220" mass="25337">MTSITNPCDTKFAWVMKNFSSLQLQDCYVSVPVLIRDVKWRLFVYPEENNGDHLSLYLQVDFESMPCGWRQYTQFHLTVVNQLSEQFSVKTGTVEMLQKGESGLIRKLRNGVMIVAEVETFEAISTSQVAKISDDSEWTVLEYYSSSEEDKDDVTLVVKGFHVLESQVNQVKEMFEKHPDLASNFNFKNQNLKNVYMGILLDLIKTLSKSPKELTGQYTF</sequence>
<proteinExistence type="predicted"/>
<dbReference type="PANTHER" id="PTHR46236:SF33">
    <property type="entry name" value="MEPRIN AND TRAF-LIKE DOMAIN-CONTAINING PROTEIN-RELATED"/>
    <property type="match status" value="1"/>
</dbReference>
<evidence type="ECO:0000313" key="4">
    <source>
        <dbReference type="RefSeq" id="XP_019099943.1"/>
    </source>
</evidence>